<reference evidence="1" key="1">
    <citation type="submission" date="2022-03" db="EMBL/GenBank/DDBJ databases">
        <title>Draft Genome Sequence of Firmicute Strain S0AB, a Heterotrophic Iron/Sulfur-Oxidizing Extreme Acidophile.</title>
        <authorList>
            <person name="Vergara E."/>
            <person name="Pakostova E."/>
            <person name="Johnson D.B."/>
            <person name="Holmes D.S."/>
        </authorList>
    </citation>
    <scope>NUCLEOTIDE SEQUENCE</scope>
    <source>
        <strain evidence="1">S0AB</strain>
    </source>
</reference>
<keyword evidence="2" id="KW-1185">Reference proteome</keyword>
<gene>
    <name evidence="1" type="ORF">MM817_02619</name>
</gene>
<protein>
    <submittedName>
        <fullName evidence="1">Uncharacterized protein</fullName>
    </submittedName>
</protein>
<dbReference type="EMBL" id="JALBUF010000012">
    <property type="protein sequence ID" value="MCI0184324.1"/>
    <property type="molecule type" value="Genomic_DNA"/>
</dbReference>
<proteinExistence type="predicted"/>
<organism evidence="1 2">
    <name type="scientific">Sulfoacidibacillus ferrooxidans</name>
    <dbReference type="NCBI Taxonomy" id="2005001"/>
    <lineage>
        <taxon>Bacteria</taxon>
        <taxon>Bacillati</taxon>
        <taxon>Bacillota</taxon>
        <taxon>Bacilli</taxon>
        <taxon>Bacillales</taxon>
        <taxon>Alicyclobacillaceae</taxon>
        <taxon>Sulfoacidibacillus</taxon>
    </lineage>
</organism>
<dbReference type="RefSeq" id="WP_241715901.1">
    <property type="nucleotide sequence ID" value="NZ_JALBUF010000012.1"/>
</dbReference>
<evidence type="ECO:0000313" key="2">
    <source>
        <dbReference type="Proteomes" id="UP001139263"/>
    </source>
</evidence>
<sequence>MQKKRGSKPSGPYEAYIIHVEHEDDFYFIPEGICIVGEEYRYLVYSLDSLHNFLRAGLLKFPLSELLSDGVTFRNAQIKLEDLQSYRITHGLEDVSVEELLSFLYVAEPTKYHFLERSLHNNV</sequence>
<evidence type="ECO:0000313" key="1">
    <source>
        <dbReference type="EMBL" id="MCI0184324.1"/>
    </source>
</evidence>
<accession>A0A9X1VBC7</accession>
<name>A0A9X1VBC7_9BACL</name>
<dbReference type="Proteomes" id="UP001139263">
    <property type="component" value="Unassembled WGS sequence"/>
</dbReference>
<dbReference type="AlphaFoldDB" id="A0A9X1VBC7"/>
<comment type="caution">
    <text evidence="1">The sequence shown here is derived from an EMBL/GenBank/DDBJ whole genome shotgun (WGS) entry which is preliminary data.</text>
</comment>